<protein>
    <recommendedName>
        <fullName evidence="2">At4g14310 8-bladed propeller domain-containing protein</fullName>
    </recommendedName>
</protein>
<dbReference type="InterPro" id="IPR045289">
    <property type="entry name" value="At4g14310-like"/>
</dbReference>
<dbReference type="InterPro" id="IPR015943">
    <property type="entry name" value="WD40/YVTN_repeat-like_dom_sf"/>
</dbReference>
<feature type="compositionally biased region" description="Basic and acidic residues" evidence="1">
    <location>
        <begin position="106"/>
        <end position="121"/>
    </location>
</feature>
<proteinExistence type="predicted"/>
<dbReference type="EMBL" id="JAATIP010000253">
    <property type="protein sequence ID" value="KAF4356378.1"/>
    <property type="molecule type" value="Genomic_DNA"/>
</dbReference>
<sequence>MSAASSRRIKDRSGGTAGPKIAATGKSFKAITPIPISDSRFSTGKENGSGITSKVQKPAIRPVTRVDKAFVSGGVTGGDARTRWSTSSSGPRGRSPSPSDFSRMVSDVRKERRVSVDRTDRAFSSTGKSFEGSRVSDCGKQKKRFGDLGSKSSELGSNGIRVFRDSKVSGVISEKMSKVRGVSEGKTMESEKCGNGKNDISLDLRNGVDVGKTLVSCIKKESAKKARVKVEIDDLPLKLAKGENFGKKEMEEKSVNVLDVAKEGKVSEAGVDGRDCNSYPSKLHEKLAFLEGKVKRIASDIKRTKEMLDLNKPDESKVILSDIQDKISGIEKAMGRVAGDSGSKLSTLKGNEIGDQKVKPVVSDQLDLVDNSKSSVNGLNSDELEARLFPHHKLLRNRVISLKPSSTNSQSVESKAVDKPLSSIDDNPIAIEFLASLNKEGTKITTREMNAGMECYDAEEADGVELEAGGCSSDIMIQKENAELLLTADEAIDEFEDQENRQMVDDETEENSIYQVNEIGCKTSTGGWFVSEGESVLLAHDDGSCTFYDIVNNEEKAVYKPPAGVSPGIWRDCWVIRAPSADGCSGRYVVAASAGNALDSGFCSWDFYTKEVHASYFERVPPPSRTVLGPLPNNISHRNSLSNPMDPETRQWWYRPCGSLIALTSSSQRAVRIFDIRDGEEMMEWGVSKPVSTMDYSSPLQWRNRGKVAIAEAETISLWDVNSISPQALQSVSLSGRKISAFHVNNTDAELGGGVRQRLSSSEAEGNDGVFCTQDTINIMDFRNPSGIGLKIPKLGVNVQSVFSRGDSVFLGCSNVRTSGVKRQSTSEVQQFSLRKQKLFSTYSLPECNADSHYSAITQVWGNSNHVMAVSGLGLFVFDTCTDNDLDPYTSDEDKSQMVREIVGPDDMYSPSFDYSASRTLLISRDRPAIWKHLS</sequence>
<feature type="region of interest" description="Disordered" evidence="1">
    <location>
        <begin position="1"/>
        <end position="59"/>
    </location>
</feature>
<dbReference type="EMBL" id="JAATIQ010000057">
    <property type="protein sequence ID" value="KAF4391725.1"/>
    <property type="molecule type" value="Genomic_DNA"/>
</dbReference>
<organism evidence="4 6">
    <name type="scientific">Cannabis sativa</name>
    <name type="common">Hemp</name>
    <name type="synonym">Marijuana</name>
    <dbReference type="NCBI Taxonomy" id="3483"/>
    <lineage>
        <taxon>Eukaryota</taxon>
        <taxon>Viridiplantae</taxon>
        <taxon>Streptophyta</taxon>
        <taxon>Embryophyta</taxon>
        <taxon>Tracheophyta</taxon>
        <taxon>Spermatophyta</taxon>
        <taxon>Magnoliopsida</taxon>
        <taxon>eudicotyledons</taxon>
        <taxon>Gunneridae</taxon>
        <taxon>Pentapetalae</taxon>
        <taxon>rosids</taxon>
        <taxon>fabids</taxon>
        <taxon>Rosales</taxon>
        <taxon>Cannabaceae</taxon>
        <taxon>Cannabis</taxon>
    </lineage>
</organism>
<dbReference type="SUPFAM" id="SSF50998">
    <property type="entry name" value="Quinoprotein alcohol dehydrogenase-like"/>
    <property type="match status" value="1"/>
</dbReference>
<dbReference type="InterPro" id="IPR057442">
    <property type="entry name" value="Beta-prop_At4g14310"/>
</dbReference>
<dbReference type="PANTHER" id="PTHR35492">
    <property type="entry name" value="TRANSDUCIN/WD40 REPEAT-LIKE SUPERFAMILY PROTEIN"/>
    <property type="match status" value="1"/>
</dbReference>
<evidence type="ECO:0000313" key="4">
    <source>
        <dbReference type="EMBL" id="KAF4391725.1"/>
    </source>
</evidence>
<feature type="domain" description="At4g14310 8-bladed propeller" evidence="2">
    <location>
        <begin position="646"/>
        <end position="930"/>
    </location>
</feature>
<gene>
    <name evidence="3" type="ORF">F8388_013243</name>
    <name evidence="4" type="ORF">G4B88_005611</name>
</gene>
<feature type="region of interest" description="Disordered" evidence="1">
    <location>
        <begin position="71"/>
        <end position="152"/>
    </location>
</feature>
<dbReference type="Pfam" id="PF25465">
    <property type="entry name" value="Beta-prop_At4g14310"/>
    <property type="match status" value="1"/>
</dbReference>
<dbReference type="Proteomes" id="UP000583929">
    <property type="component" value="Unassembled WGS sequence"/>
</dbReference>
<feature type="compositionally biased region" description="Polar residues" evidence="1">
    <location>
        <begin position="39"/>
        <end position="55"/>
    </location>
</feature>
<dbReference type="InterPro" id="IPR011047">
    <property type="entry name" value="Quinoprotein_ADH-like_sf"/>
</dbReference>
<feature type="compositionally biased region" description="Low complexity" evidence="1">
    <location>
        <begin position="83"/>
        <end position="99"/>
    </location>
</feature>
<evidence type="ECO:0000256" key="1">
    <source>
        <dbReference type="SAM" id="MobiDB-lite"/>
    </source>
</evidence>
<feature type="compositionally biased region" description="Basic and acidic residues" evidence="1">
    <location>
        <begin position="137"/>
        <end position="146"/>
    </location>
</feature>
<dbReference type="PANTHER" id="PTHR35492:SF1">
    <property type="entry name" value="TRANSDUCIN_WD40 REPEAT-LIKE SUPERFAMILY PROTEIN"/>
    <property type="match status" value="1"/>
</dbReference>
<dbReference type="AlphaFoldDB" id="A0A7J6H9E1"/>
<evidence type="ECO:0000313" key="3">
    <source>
        <dbReference type="EMBL" id="KAF4356378.1"/>
    </source>
</evidence>
<reference evidence="5 6" key="1">
    <citation type="journal article" date="2020" name="bioRxiv">
        <title>Sequence and annotation of 42 cannabis genomes reveals extensive copy number variation in cannabinoid synthesis and pathogen resistance genes.</title>
        <authorList>
            <person name="Mckernan K.J."/>
            <person name="Helbert Y."/>
            <person name="Kane L.T."/>
            <person name="Ebling H."/>
            <person name="Zhang L."/>
            <person name="Liu B."/>
            <person name="Eaton Z."/>
            <person name="Mclaughlin S."/>
            <person name="Kingan S."/>
            <person name="Baybayan P."/>
            <person name="Concepcion G."/>
            <person name="Jordan M."/>
            <person name="Riva A."/>
            <person name="Barbazuk W."/>
            <person name="Harkins T."/>
        </authorList>
    </citation>
    <scope>NUCLEOTIDE SEQUENCE [LARGE SCALE GENOMIC DNA]</scope>
    <source>
        <strain evidence="5 6">cv. Jamaican Lion 4</strain>
        <strain evidence="4">Father</strain>
        <strain evidence="3">Mother</strain>
        <tissue evidence="4">Leaf</tissue>
    </source>
</reference>
<evidence type="ECO:0000259" key="2">
    <source>
        <dbReference type="Pfam" id="PF25465"/>
    </source>
</evidence>
<comment type="caution">
    <text evidence="4">The sequence shown here is derived from an EMBL/GenBank/DDBJ whole genome shotgun (WGS) entry which is preliminary data.</text>
</comment>
<dbReference type="Gene3D" id="2.130.10.10">
    <property type="entry name" value="YVTN repeat-like/Quinoprotein amine dehydrogenase"/>
    <property type="match status" value="1"/>
</dbReference>
<evidence type="ECO:0000313" key="6">
    <source>
        <dbReference type="Proteomes" id="UP000583929"/>
    </source>
</evidence>
<accession>A0A7J6H9E1</accession>
<keyword evidence="6" id="KW-1185">Reference proteome</keyword>
<name>A0A7J6H9E1_CANSA</name>
<evidence type="ECO:0000313" key="5">
    <source>
        <dbReference type="Proteomes" id="UP000525078"/>
    </source>
</evidence>
<dbReference type="Proteomes" id="UP000525078">
    <property type="component" value="Unassembled WGS sequence"/>
</dbReference>